<sequence>MSASQRIGQFAGQEGGGQDVEFAGCPDDPIPLGEIGGRAHVGRLLMTYCVRVGRSGLRREGRGLGHPQWAQYGYVSPRRFRP</sequence>
<name>A0ABQ3AT18_9ACTN</name>
<evidence type="ECO:0000256" key="1">
    <source>
        <dbReference type="SAM" id="MobiDB-lite"/>
    </source>
</evidence>
<proteinExistence type="predicted"/>
<dbReference type="EMBL" id="BMUU01000019">
    <property type="protein sequence ID" value="GGY66968.1"/>
    <property type="molecule type" value="Genomic_DNA"/>
</dbReference>
<reference evidence="3" key="1">
    <citation type="journal article" date="2019" name="Int. J. Syst. Evol. Microbiol.">
        <title>The Global Catalogue of Microorganisms (GCM) 10K type strain sequencing project: providing services to taxonomists for standard genome sequencing and annotation.</title>
        <authorList>
            <consortium name="The Broad Institute Genomics Platform"/>
            <consortium name="The Broad Institute Genome Sequencing Center for Infectious Disease"/>
            <person name="Wu L."/>
            <person name="Ma J."/>
        </authorList>
    </citation>
    <scope>NUCLEOTIDE SEQUENCE [LARGE SCALE GENOMIC DNA]</scope>
    <source>
        <strain evidence="3">JCM 4594</strain>
    </source>
</reference>
<comment type="caution">
    <text evidence="2">The sequence shown here is derived from an EMBL/GenBank/DDBJ whole genome shotgun (WGS) entry which is preliminary data.</text>
</comment>
<gene>
    <name evidence="2" type="ORF">GCM10010326_71860</name>
</gene>
<keyword evidence="3" id="KW-1185">Reference proteome</keyword>
<accession>A0ABQ3AT18</accession>
<dbReference type="Proteomes" id="UP000600946">
    <property type="component" value="Unassembled WGS sequence"/>
</dbReference>
<evidence type="ECO:0000313" key="2">
    <source>
        <dbReference type="EMBL" id="GGY66968.1"/>
    </source>
</evidence>
<organism evidence="2 3">
    <name type="scientific">Streptomyces xanthochromogenes</name>
    <dbReference type="NCBI Taxonomy" id="67384"/>
    <lineage>
        <taxon>Bacteria</taxon>
        <taxon>Bacillati</taxon>
        <taxon>Actinomycetota</taxon>
        <taxon>Actinomycetes</taxon>
        <taxon>Kitasatosporales</taxon>
        <taxon>Streptomycetaceae</taxon>
        <taxon>Streptomyces</taxon>
    </lineage>
</organism>
<evidence type="ECO:0000313" key="3">
    <source>
        <dbReference type="Proteomes" id="UP000600946"/>
    </source>
</evidence>
<feature type="region of interest" description="Disordered" evidence="1">
    <location>
        <begin position="1"/>
        <end position="22"/>
    </location>
</feature>
<protein>
    <submittedName>
        <fullName evidence="2">Uncharacterized protein</fullName>
    </submittedName>
</protein>